<evidence type="ECO:0000259" key="3">
    <source>
        <dbReference type="Pfam" id="PF13439"/>
    </source>
</evidence>
<dbReference type="KEGG" id="cpat:CLPA_c02430"/>
<reference evidence="4 7" key="1">
    <citation type="journal article" date="2015" name="Genome Announc.">
        <title>Complete Genome Sequence of the Nitrogen-Fixing and Solvent-Producing Clostridium pasteurianum DSM 525.</title>
        <authorList>
            <person name="Poehlein A."/>
            <person name="Grosse-Honebrink A."/>
            <person name="Zhang Y."/>
            <person name="Minton N.P."/>
            <person name="Daniel R."/>
        </authorList>
    </citation>
    <scope>NUCLEOTIDE SEQUENCE [LARGE SCALE GENOMIC DNA]</scope>
    <source>
        <strain evidence="4">DSM 525</strain>
        <strain evidence="7">DSM 525 / ATCC 6013</strain>
    </source>
</reference>
<dbReference type="GO" id="GO:0016757">
    <property type="term" value="F:glycosyltransferase activity"/>
    <property type="evidence" value="ECO:0007669"/>
    <property type="project" value="InterPro"/>
</dbReference>
<accession>A0A0H3J353</accession>
<name>A0A0H3J353_CLOPA</name>
<feature type="domain" description="Glycosyl transferase family 1" evidence="2">
    <location>
        <begin position="195"/>
        <end position="348"/>
    </location>
</feature>
<reference evidence="5" key="2">
    <citation type="submission" date="2015-10" db="EMBL/GenBank/DDBJ databases">
        <title>Improved Draft Genome Sequence of Clostridium pasteurianum Strain ATCC 6013 (DSM 525) Using a Hybrid Next-Generation Sequencing Approach.</title>
        <authorList>
            <person name="Pyne M.E."/>
            <person name="Utturkar S.M."/>
            <person name="Brown S.D."/>
            <person name="Moo-Young M."/>
            <person name="Chung D.A."/>
            <person name="Chou P.C."/>
        </authorList>
    </citation>
    <scope>NUCLEOTIDE SEQUENCE</scope>
    <source>
        <strain evidence="5">ATCC 6013</strain>
    </source>
</reference>
<gene>
    <name evidence="4" type="ORF">CLPA_c02430</name>
    <name evidence="5" type="ORF">CP6013_02905</name>
</gene>
<reference evidence="5 6" key="3">
    <citation type="journal article" name="Genome Announc.">
        <title>Improved Draft Genome Sequence of Clostridium pasteurianum Strain ATCC 6013 (DSM 525) Using a Hybrid Next-Generation Sequencing Approach.</title>
        <authorList>
            <person name="Pyne M.E."/>
            <person name="Utturkar S."/>
            <person name="Brown S.D."/>
            <person name="Moo-Young M."/>
            <person name="Chung D.A."/>
            <person name="Chou C.P."/>
        </authorList>
    </citation>
    <scope>NUCLEOTIDE SEQUENCE [LARGE SCALE GENOMIC DNA]</scope>
    <source>
        <strain evidence="5 6">ATCC 6013</strain>
    </source>
</reference>
<dbReference type="CDD" id="cd03809">
    <property type="entry name" value="GT4_MtfB-like"/>
    <property type="match status" value="1"/>
</dbReference>
<dbReference type="InterPro" id="IPR028098">
    <property type="entry name" value="Glyco_trans_4-like_N"/>
</dbReference>
<organism evidence="4 7">
    <name type="scientific">Clostridium pasteurianum DSM 525 = ATCC 6013</name>
    <dbReference type="NCBI Taxonomy" id="1262449"/>
    <lineage>
        <taxon>Bacteria</taxon>
        <taxon>Bacillati</taxon>
        <taxon>Bacillota</taxon>
        <taxon>Clostridia</taxon>
        <taxon>Eubacteriales</taxon>
        <taxon>Clostridiaceae</taxon>
        <taxon>Clostridium</taxon>
    </lineage>
</organism>
<dbReference type="GO" id="GO:0009103">
    <property type="term" value="P:lipopolysaccharide biosynthetic process"/>
    <property type="evidence" value="ECO:0007669"/>
    <property type="project" value="TreeGrafter"/>
</dbReference>
<proteinExistence type="predicted"/>
<evidence type="ECO:0000313" key="4">
    <source>
        <dbReference type="EMBL" id="AJA50331.1"/>
    </source>
</evidence>
<evidence type="ECO:0000259" key="2">
    <source>
        <dbReference type="Pfam" id="PF00534"/>
    </source>
</evidence>
<dbReference type="EMBL" id="CP009268">
    <property type="protein sequence ID" value="AJA50331.1"/>
    <property type="molecule type" value="Genomic_DNA"/>
</dbReference>
<dbReference type="Pfam" id="PF00534">
    <property type="entry name" value="Glycos_transf_1"/>
    <property type="match status" value="1"/>
</dbReference>
<dbReference type="SUPFAM" id="SSF53756">
    <property type="entry name" value="UDP-Glycosyltransferase/glycogen phosphorylase"/>
    <property type="match status" value="1"/>
</dbReference>
<evidence type="ECO:0000313" key="7">
    <source>
        <dbReference type="Proteomes" id="UP000030905"/>
    </source>
</evidence>
<dbReference type="InterPro" id="IPR001296">
    <property type="entry name" value="Glyco_trans_1"/>
</dbReference>
<feature type="domain" description="Glycosyltransferase subfamily 4-like N-terminal" evidence="3">
    <location>
        <begin position="17"/>
        <end position="168"/>
    </location>
</feature>
<evidence type="ECO:0000313" key="6">
    <source>
        <dbReference type="Proteomes" id="UP000028042"/>
    </source>
</evidence>
<dbReference type="Proteomes" id="UP000030905">
    <property type="component" value="Chromosome"/>
</dbReference>
<dbReference type="eggNOG" id="COG0438">
    <property type="taxonomic scope" value="Bacteria"/>
</dbReference>
<protein>
    <submittedName>
        <fullName evidence="5">Glycosyl transferase group 1</fullName>
    </submittedName>
    <submittedName>
        <fullName evidence="4">Glycosyl transferase, group 1 family protein</fullName>
    </submittedName>
</protein>
<dbReference type="Proteomes" id="UP000028042">
    <property type="component" value="Unassembled WGS sequence"/>
</dbReference>
<dbReference type="RefSeq" id="WP_034830471.1">
    <property type="nucleotide sequence ID" value="NZ_ANZB01000001.1"/>
</dbReference>
<dbReference type="PANTHER" id="PTHR46401:SF2">
    <property type="entry name" value="GLYCOSYLTRANSFERASE WBBK-RELATED"/>
    <property type="match status" value="1"/>
</dbReference>
<dbReference type="AlphaFoldDB" id="A0A0H3J353"/>
<keyword evidence="1 4" id="KW-0808">Transferase</keyword>
<dbReference type="PANTHER" id="PTHR46401">
    <property type="entry name" value="GLYCOSYLTRANSFERASE WBBK-RELATED"/>
    <property type="match status" value="1"/>
</dbReference>
<evidence type="ECO:0000313" key="5">
    <source>
        <dbReference type="EMBL" id="KRU13657.1"/>
    </source>
</evidence>
<keyword evidence="7" id="KW-1185">Reference proteome</keyword>
<dbReference type="PATRIC" id="fig|1262449.7.peg.223"/>
<dbReference type="EMBL" id="JPGY02000001">
    <property type="protein sequence ID" value="KRU13657.1"/>
    <property type="molecule type" value="Genomic_DNA"/>
</dbReference>
<evidence type="ECO:0000256" key="1">
    <source>
        <dbReference type="ARBA" id="ARBA00022679"/>
    </source>
</evidence>
<dbReference type="GeneID" id="93072489"/>
<dbReference type="FunFam" id="3.40.50.2000:FF:000119">
    <property type="entry name" value="Glycosyl transferase group 1"/>
    <property type="match status" value="1"/>
</dbReference>
<dbReference type="Gene3D" id="3.40.50.2000">
    <property type="entry name" value="Glycogen Phosphorylase B"/>
    <property type="match status" value="2"/>
</dbReference>
<dbReference type="Pfam" id="PF13439">
    <property type="entry name" value="Glyco_transf_4"/>
    <property type="match status" value="1"/>
</dbReference>
<dbReference type="KEGG" id="cpae:CPAST_c02430"/>
<sequence>MRIGIDARAAKLYRGTGIGTYTYQLINCLNKIDTINDYLLFMPEASNIDINFSNKFKINNINEKTNNNFWDQVNIPNILNNKSIELYHVPQNGVGLPLEKTCPFIITLHDVIPYKMPDTVSDRYLHIFNEELPSIVSICDAIITVSNFSKNDIAKTFNFPANKIYVTYLAAENIYRPLNKELSKKIIKNTYGITGDFILYVGGFSPRKNIIGLLHAFKKLIAKTPNDLKLVIAGTKGKSYKNYKSCAQKLHIEDKVIFPGFIPINYMPYLYNSAKLFAYLSLYEGFGLPPVEAMACGVPVVSSNVTSLPEILNNCSLLVDPRDEDKICDALYKGLNDENLRKNLIHKGLSISKNFIWENTALSTLNIYKKVFKNT</sequence>